<protein>
    <submittedName>
        <fullName evidence="5">ABC sugar transporter, periplasmic ligand binding protein</fullName>
    </submittedName>
</protein>
<sequence length="397" mass="43599">MTTTLRVAVRQFGPFESGIVKQFDDFVSKTGEDARIEIEAMDLNPLHDALIGRRELASGAWDLAFLSTDWIAQVQALGLVENLLPFQAKTPIEDFPHAWSPSLLGLQSFADGLWGLPYHDGPECLVYRKDLFDAAGVQPPATWDEFVAMARLLHAPDGGVNGTALALFPDGHNGFYDFCIHVWTRGGELFTKEGAPALQSDAARDALDFIRTLARDTRALAPDPQAIDSVRSGLMFAAGEVAMMVNWFGFAAYAQTAADSRVRGNVGVAPIPRGPRGKSVSLNVFWMLAMASGSRHKDLVWRFMRHCASAPMDRLTTLEGAIGTRISTWRDAEVNARIPFFHQLETLHRDARELPRHARLAEISHVIDAMLARAIDSDEPAEALLAAAQSQIGEIVR</sequence>
<dbReference type="EMBL" id="FCOA02000015">
    <property type="protein sequence ID" value="SAK74290.1"/>
    <property type="molecule type" value="Genomic_DNA"/>
</dbReference>
<keyword evidence="3" id="KW-0813">Transport</keyword>
<keyword evidence="5" id="KW-0762">Sugar transport</keyword>
<comment type="caution">
    <text evidence="5">The sequence shown here is derived from an EMBL/GenBank/DDBJ whole genome shotgun (WGS) entry which is preliminary data.</text>
</comment>
<dbReference type="PANTHER" id="PTHR43649:SF34">
    <property type="entry name" value="ABC TRANSPORTER PERIPLASMIC-BINDING PROTEIN YCJN-RELATED"/>
    <property type="match status" value="1"/>
</dbReference>
<evidence type="ECO:0000256" key="1">
    <source>
        <dbReference type="ARBA" id="ARBA00004418"/>
    </source>
</evidence>
<dbReference type="RefSeq" id="WP_061169480.1">
    <property type="nucleotide sequence ID" value="NZ_FCOA02000015.1"/>
</dbReference>
<comment type="subcellular location">
    <subcellularLocation>
        <location evidence="1">Periplasm</location>
    </subcellularLocation>
</comment>
<comment type="similarity">
    <text evidence="2">Belongs to the bacterial solute-binding protein 1 family.</text>
</comment>
<evidence type="ECO:0000256" key="2">
    <source>
        <dbReference type="ARBA" id="ARBA00008520"/>
    </source>
</evidence>
<evidence type="ECO:0000313" key="5">
    <source>
        <dbReference type="EMBL" id="SAK74290.1"/>
    </source>
</evidence>
<dbReference type="PANTHER" id="PTHR43649">
    <property type="entry name" value="ARABINOSE-BINDING PROTEIN-RELATED"/>
    <property type="match status" value="1"/>
</dbReference>
<keyword evidence="6" id="KW-1185">Reference proteome</keyword>
<evidence type="ECO:0000256" key="4">
    <source>
        <dbReference type="ARBA" id="ARBA00022729"/>
    </source>
</evidence>
<dbReference type="STRING" id="1777140.AWB79_04342"/>
<proteinExistence type="inferred from homology"/>
<gene>
    <name evidence="5" type="ORF">AWB79_04342</name>
</gene>
<reference evidence="5" key="1">
    <citation type="submission" date="2016-01" db="EMBL/GenBank/DDBJ databases">
        <authorList>
            <person name="Peeters C."/>
        </authorList>
    </citation>
    <scope>NUCLEOTIDE SEQUENCE</scope>
    <source>
        <strain evidence="5">LMG 29322</strain>
    </source>
</reference>
<dbReference type="Pfam" id="PF01547">
    <property type="entry name" value="SBP_bac_1"/>
    <property type="match status" value="1"/>
</dbReference>
<name>A0A158BWD2_9BURK</name>
<dbReference type="SUPFAM" id="SSF53850">
    <property type="entry name" value="Periplasmic binding protein-like II"/>
    <property type="match status" value="1"/>
</dbReference>
<dbReference type="CDD" id="cd13585">
    <property type="entry name" value="PBP2_TMBP_like"/>
    <property type="match status" value="1"/>
</dbReference>
<dbReference type="GO" id="GO:0042597">
    <property type="term" value="C:periplasmic space"/>
    <property type="evidence" value="ECO:0007669"/>
    <property type="project" value="UniProtKB-SubCell"/>
</dbReference>
<organism evidence="5 6">
    <name type="scientific">Caballeronia hypogeia</name>
    <dbReference type="NCBI Taxonomy" id="1777140"/>
    <lineage>
        <taxon>Bacteria</taxon>
        <taxon>Pseudomonadati</taxon>
        <taxon>Pseudomonadota</taxon>
        <taxon>Betaproteobacteria</taxon>
        <taxon>Burkholderiales</taxon>
        <taxon>Burkholderiaceae</taxon>
        <taxon>Caballeronia</taxon>
    </lineage>
</organism>
<accession>A0A158BWD2</accession>
<dbReference type="InterPro" id="IPR050490">
    <property type="entry name" value="Bact_solute-bd_prot1"/>
</dbReference>
<dbReference type="InterPro" id="IPR006059">
    <property type="entry name" value="SBP"/>
</dbReference>
<keyword evidence="4" id="KW-0732">Signal</keyword>
<evidence type="ECO:0000256" key="3">
    <source>
        <dbReference type="ARBA" id="ARBA00022448"/>
    </source>
</evidence>
<dbReference type="Proteomes" id="UP000054851">
    <property type="component" value="Unassembled WGS sequence"/>
</dbReference>
<evidence type="ECO:0000313" key="6">
    <source>
        <dbReference type="Proteomes" id="UP000054851"/>
    </source>
</evidence>
<dbReference type="OrthoDB" id="9808332at2"/>
<dbReference type="AlphaFoldDB" id="A0A158BWD2"/>
<dbReference type="Gene3D" id="3.40.190.10">
    <property type="entry name" value="Periplasmic binding protein-like II"/>
    <property type="match status" value="2"/>
</dbReference>